<dbReference type="RefSeq" id="WP_002778137.1">
    <property type="nucleotide sequence ID" value="NZ_AANHVQ020000005.1"/>
</dbReference>
<proteinExistence type="predicted"/>
<evidence type="ECO:0000313" key="4">
    <source>
        <dbReference type="EMBL" id="EAK4359254.1"/>
    </source>
</evidence>
<evidence type="ECO:0000313" key="2">
    <source>
        <dbReference type="EMBL" id="EAK1509010.1"/>
    </source>
</evidence>
<dbReference type="InterPro" id="IPR005116">
    <property type="entry name" value="Transp-assoc_OB_typ1"/>
</dbReference>
<dbReference type="EMBL" id="AACGFG010000003">
    <property type="protein sequence ID" value="EAK4357839.1"/>
    <property type="molecule type" value="Genomic_DNA"/>
</dbReference>
<dbReference type="AlphaFoldDB" id="A0A0Q2LDU4"/>
<dbReference type="Pfam" id="PF03459">
    <property type="entry name" value="TOBE"/>
    <property type="match status" value="1"/>
</dbReference>
<dbReference type="EMBL" id="AACQHW010000004">
    <property type="protein sequence ID" value="EAL6850752.1"/>
    <property type="molecule type" value="Genomic_DNA"/>
</dbReference>
<dbReference type="InterPro" id="IPR008995">
    <property type="entry name" value="Mo/tungstate-bd_C_term_dom"/>
</dbReference>
<evidence type="ECO:0000313" key="7">
    <source>
        <dbReference type="EMBL" id="EAL6850752.1"/>
    </source>
</evidence>
<protein>
    <submittedName>
        <fullName evidence="6">Molybdenum-pterin-binding protein</fullName>
    </submittedName>
</protein>
<dbReference type="GeneID" id="66544698"/>
<dbReference type="Proteomes" id="UP000365807">
    <property type="component" value="Unassembled WGS sequence"/>
</dbReference>
<evidence type="ECO:0000313" key="5">
    <source>
        <dbReference type="EMBL" id="EAK5103013.1"/>
    </source>
</evidence>
<evidence type="ECO:0000259" key="1">
    <source>
        <dbReference type="Pfam" id="PF03459"/>
    </source>
</evidence>
<reference evidence="6 12" key="2">
    <citation type="submission" date="2018-05" db="EMBL/GenBank/DDBJ databases">
        <authorList>
            <consortium name="NARMS: The National Antimicrobial Resistance Monitoring System"/>
        </authorList>
    </citation>
    <scope>NUCLEOTIDE SEQUENCE [LARGE SCALE GENOMIC DNA]</scope>
    <source>
        <strain evidence="8 13">CVM N17C171</strain>
        <strain evidence="7 9">CVM N17C548</strain>
        <strain evidence="3 11">FSIS11807978</strain>
        <strain evidence="6 12">FSIS1711007</strain>
    </source>
</reference>
<evidence type="ECO:0000313" key="10">
    <source>
        <dbReference type="Proteomes" id="UP000361993"/>
    </source>
</evidence>
<dbReference type="EMBL" id="AACSIE010000004">
    <property type="protein sequence ID" value="EAL9204535.1"/>
    <property type="molecule type" value="Genomic_DNA"/>
</dbReference>
<comment type="caution">
    <text evidence="6">The sequence shown here is derived from an EMBL/GenBank/DDBJ whole genome shotgun (WGS) entry which is preliminary data.</text>
</comment>
<dbReference type="Proteomes" id="UP000361993">
    <property type="component" value="Unassembled WGS sequence"/>
</dbReference>
<dbReference type="Proteomes" id="UP000409545">
    <property type="component" value="Unassembled WGS sequence"/>
</dbReference>
<dbReference type="SUPFAM" id="SSF50331">
    <property type="entry name" value="MOP-like"/>
    <property type="match status" value="1"/>
</dbReference>
<dbReference type="EMBL" id="AACGUZ010000002">
    <property type="protein sequence ID" value="EAK5103013.1"/>
    <property type="molecule type" value="Genomic_DNA"/>
</dbReference>
<organism evidence="6 12">
    <name type="scientific">Campylobacter coli</name>
    <dbReference type="NCBI Taxonomy" id="195"/>
    <lineage>
        <taxon>Bacteria</taxon>
        <taxon>Pseudomonadati</taxon>
        <taxon>Campylobacterota</taxon>
        <taxon>Epsilonproteobacteria</taxon>
        <taxon>Campylobacterales</taxon>
        <taxon>Campylobacteraceae</taxon>
        <taxon>Campylobacter</taxon>
    </lineage>
</organism>
<accession>A0A0Q2LDU4</accession>
<dbReference type="EMBL" id="AACGUZ010000081">
    <property type="protein sequence ID" value="EAK5104601.1"/>
    <property type="molecule type" value="Genomic_DNA"/>
</dbReference>
<dbReference type="Gene3D" id="2.40.50.100">
    <property type="match status" value="1"/>
</dbReference>
<dbReference type="Proteomes" id="UP000352088">
    <property type="component" value="Unassembled WGS sequence"/>
</dbReference>
<dbReference type="Proteomes" id="UP000411403">
    <property type="component" value="Unassembled WGS sequence"/>
</dbReference>
<evidence type="ECO:0000313" key="6">
    <source>
        <dbReference type="EMBL" id="EAK5104601.1"/>
    </source>
</evidence>
<name>A0A0Q2LDU4_CAMCO</name>
<evidence type="ECO:0000313" key="3">
    <source>
        <dbReference type="EMBL" id="EAK4357839.1"/>
    </source>
</evidence>
<dbReference type="OrthoDB" id="5360843at2"/>
<dbReference type="EMBL" id="AACDUL010000002">
    <property type="protein sequence ID" value="EAK1509010.1"/>
    <property type="molecule type" value="Genomic_DNA"/>
</dbReference>
<dbReference type="KEGG" id="ccof:VC76_01595"/>
<evidence type="ECO:0000313" key="9">
    <source>
        <dbReference type="Proteomes" id="UP000352088"/>
    </source>
</evidence>
<evidence type="ECO:0000313" key="12">
    <source>
        <dbReference type="Proteomes" id="UP000409545"/>
    </source>
</evidence>
<evidence type="ECO:0000313" key="8">
    <source>
        <dbReference type="EMBL" id="EAL9204535.1"/>
    </source>
</evidence>
<reference evidence="2 10" key="1">
    <citation type="submission" date="2018-05" db="EMBL/GenBank/DDBJ databases">
        <authorList>
            <consortium name="GenomeTrakr network: Whole genome sequencing for foodborne pathogen traceback"/>
        </authorList>
    </citation>
    <scope>NUCLEOTIDE SEQUENCE [LARGE SCALE GENOMIC DNA]</scope>
    <source>
        <strain evidence="2 10">NC_C6016</strain>
    </source>
</reference>
<evidence type="ECO:0000313" key="11">
    <source>
        <dbReference type="Proteomes" id="UP000365807"/>
    </source>
</evidence>
<dbReference type="EMBL" id="AACGFG010000071">
    <property type="protein sequence ID" value="EAK4359254.1"/>
    <property type="molecule type" value="Genomic_DNA"/>
</dbReference>
<gene>
    <name evidence="5" type="ORF">B9Q54_01800</name>
    <name evidence="6" type="ORF">B9Q54_10170</name>
    <name evidence="3" type="ORF">C6T04_02700</name>
    <name evidence="4" type="ORF">C6T04_10180</name>
    <name evidence="2" type="ORF">CJD00_01765</name>
    <name evidence="7" type="ORF">DSX26_04635</name>
    <name evidence="8" type="ORF">DYU70_05100</name>
</gene>
<dbReference type="STRING" id="195.ATE51_03614"/>
<evidence type="ECO:0000313" key="13">
    <source>
        <dbReference type="Proteomes" id="UP000411403"/>
    </source>
</evidence>
<feature type="domain" description="Transport-associated OB type 1" evidence="1">
    <location>
        <begin position="67"/>
        <end position="126"/>
    </location>
</feature>
<sequence length="133" mass="15298">MNILNGKIIELLNEGEIVIVKISIKEQIFKVLMLDLHSLQDLKIGTKIQVLFKEHELGFTLPHSILSVENSFLARIKSIKKGKILYHIFFDFEGDEISSIITKEKALELKLEEGQEWLCFVKENDIILKAVYG</sequence>
<dbReference type="KEGG" id="ccoo:ATE51_03614"/>
<dbReference type="eggNOG" id="COG3585">
    <property type="taxonomic scope" value="Bacteria"/>
</dbReference>